<dbReference type="AlphaFoldDB" id="A0AAW1YRS4"/>
<sequence>MEAWPGSIEIDALGSLGSTERQQRSRGGGAVTESTGSIGCPEKRAGSDGSSCWRRWLDCGTRLQLRMVAAHSGDGEALAGKPVVKT</sequence>
<proteinExistence type="predicted"/>
<protein>
    <submittedName>
        <fullName evidence="2">Uncharacterized protein</fullName>
    </submittedName>
</protein>
<evidence type="ECO:0000256" key="1">
    <source>
        <dbReference type="SAM" id="MobiDB-lite"/>
    </source>
</evidence>
<dbReference type="EMBL" id="JBEDUW010000001">
    <property type="protein sequence ID" value="KAK9951299.1"/>
    <property type="molecule type" value="Genomic_DNA"/>
</dbReference>
<evidence type="ECO:0000313" key="2">
    <source>
        <dbReference type="EMBL" id="KAK9951299.1"/>
    </source>
</evidence>
<name>A0AAW1YRS4_RUBAR</name>
<accession>A0AAW1YRS4</accession>
<feature type="region of interest" description="Disordered" evidence="1">
    <location>
        <begin position="1"/>
        <end position="50"/>
    </location>
</feature>
<evidence type="ECO:0000313" key="3">
    <source>
        <dbReference type="Proteomes" id="UP001457282"/>
    </source>
</evidence>
<keyword evidence="3" id="KW-1185">Reference proteome</keyword>
<dbReference type="Proteomes" id="UP001457282">
    <property type="component" value="Unassembled WGS sequence"/>
</dbReference>
<gene>
    <name evidence="2" type="ORF">M0R45_006753</name>
</gene>
<organism evidence="2 3">
    <name type="scientific">Rubus argutus</name>
    <name type="common">Southern blackberry</name>
    <dbReference type="NCBI Taxonomy" id="59490"/>
    <lineage>
        <taxon>Eukaryota</taxon>
        <taxon>Viridiplantae</taxon>
        <taxon>Streptophyta</taxon>
        <taxon>Embryophyta</taxon>
        <taxon>Tracheophyta</taxon>
        <taxon>Spermatophyta</taxon>
        <taxon>Magnoliopsida</taxon>
        <taxon>eudicotyledons</taxon>
        <taxon>Gunneridae</taxon>
        <taxon>Pentapetalae</taxon>
        <taxon>rosids</taxon>
        <taxon>fabids</taxon>
        <taxon>Rosales</taxon>
        <taxon>Rosaceae</taxon>
        <taxon>Rosoideae</taxon>
        <taxon>Rosoideae incertae sedis</taxon>
        <taxon>Rubus</taxon>
    </lineage>
</organism>
<reference evidence="2 3" key="1">
    <citation type="journal article" date="2023" name="G3 (Bethesda)">
        <title>A chromosome-length genome assembly and annotation of blackberry (Rubus argutus, cv. 'Hillquist').</title>
        <authorList>
            <person name="Bruna T."/>
            <person name="Aryal R."/>
            <person name="Dudchenko O."/>
            <person name="Sargent D.J."/>
            <person name="Mead D."/>
            <person name="Buti M."/>
            <person name="Cavallini A."/>
            <person name="Hytonen T."/>
            <person name="Andres J."/>
            <person name="Pham M."/>
            <person name="Weisz D."/>
            <person name="Mascagni F."/>
            <person name="Usai G."/>
            <person name="Natali L."/>
            <person name="Bassil N."/>
            <person name="Fernandez G.E."/>
            <person name="Lomsadze A."/>
            <person name="Armour M."/>
            <person name="Olukolu B."/>
            <person name="Poorten T."/>
            <person name="Britton C."/>
            <person name="Davik J."/>
            <person name="Ashrafi H."/>
            <person name="Aiden E.L."/>
            <person name="Borodovsky M."/>
            <person name="Worthington M."/>
        </authorList>
    </citation>
    <scope>NUCLEOTIDE SEQUENCE [LARGE SCALE GENOMIC DNA]</scope>
    <source>
        <strain evidence="2">PI 553951</strain>
    </source>
</reference>
<comment type="caution">
    <text evidence="2">The sequence shown here is derived from an EMBL/GenBank/DDBJ whole genome shotgun (WGS) entry which is preliminary data.</text>
</comment>